<keyword evidence="2" id="KW-1185">Reference proteome</keyword>
<protein>
    <submittedName>
        <fullName evidence="1">Uncharacterized protein</fullName>
    </submittedName>
</protein>
<dbReference type="Proteomes" id="UP001055439">
    <property type="component" value="Chromosome 1"/>
</dbReference>
<reference evidence="1" key="1">
    <citation type="submission" date="2022-05" db="EMBL/GenBank/DDBJ databases">
        <title>The Musa troglodytarum L. genome provides insights into the mechanism of non-climacteric behaviour and enrichment of carotenoids.</title>
        <authorList>
            <person name="Wang J."/>
        </authorList>
    </citation>
    <scope>NUCLEOTIDE SEQUENCE</scope>
    <source>
        <tissue evidence="1">Leaf</tissue>
    </source>
</reference>
<name>A0A9E7J8P1_9LILI</name>
<gene>
    <name evidence="1" type="ORF">MUK42_34227</name>
</gene>
<proteinExistence type="predicted"/>
<sequence length="74" mass="8713">MGADPPLPSIGLEFLSRSIQVLGSGVSCREAVHRSYGDWWINSGVMCSRWVRWRAITMWRRRRRRRIKAEKLVQ</sequence>
<accession>A0A9E7J8P1</accession>
<dbReference type="AlphaFoldDB" id="A0A9E7J8P1"/>
<organism evidence="1 2">
    <name type="scientific">Musa troglodytarum</name>
    <name type="common">fe'i banana</name>
    <dbReference type="NCBI Taxonomy" id="320322"/>
    <lineage>
        <taxon>Eukaryota</taxon>
        <taxon>Viridiplantae</taxon>
        <taxon>Streptophyta</taxon>
        <taxon>Embryophyta</taxon>
        <taxon>Tracheophyta</taxon>
        <taxon>Spermatophyta</taxon>
        <taxon>Magnoliopsida</taxon>
        <taxon>Liliopsida</taxon>
        <taxon>Zingiberales</taxon>
        <taxon>Musaceae</taxon>
        <taxon>Musa</taxon>
    </lineage>
</organism>
<evidence type="ECO:0000313" key="2">
    <source>
        <dbReference type="Proteomes" id="UP001055439"/>
    </source>
</evidence>
<dbReference type="EMBL" id="CP097502">
    <property type="protein sequence ID" value="URD71911.1"/>
    <property type="molecule type" value="Genomic_DNA"/>
</dbReference>
<evidence type="ECO:0000313" key="1">
    <source>
        <dbReference type="EMBL" id="URD71911.1"/>
    </source>
</evidence>